<keyword evidence="2" id="KW-0238">DNA-binding</keyword>
<evidence type="ECO:0000313" key="6">
    <source>
        <dbReference type="Proteomes" id="UP001612415"/>
    </source>
</evidence>
<dbReference type="SUPFAM" id="SSF46785">
    <property type="entry name" value="Winged helix' DNA-binding domain"/>
    <property type="match status" value="1"/>
</dbReference>
<dbReference type="InterPro" id="IPR036388">
    <property type="entry name" value="WH-like_DNA-bd_sf"/>
</dbReference>
<accession>A0ABW7YGJ0</accession>
<reference evidence="5 6" key="1">
    <citation type="submission" date="2024-10" db="EMBL/GenBank/DDBJ databases">
        <title>The Natural Products Discovery Center: Release of the First 8490 Sequenced Strains for Exploring Actinobacteria Biosynthetic Diversity.</title>
        <authorList>
            <person name="Kalkreuter E."/>
            <person name="Kautsar S.A."/>
            <person name="Yang D."/>
            <person name="Bader C.D."/>
            <person name="Teijaro C.N."/>
            <person name="Fluegel L."/>
            <person name="Davis C.M."/>
            <person name="Simpson J.R."/>
            <person name="Lauterbach L."/>
            <person name="Steele A.D."/>
            <person name="Gui C."/>
            <person name="Meng S."/>
            <person name="Li G."/>
            <person name="Viehrig K."/>
            <person name="Ye F."/>
            <person name="Su P."/>
            <person name="Kiefer A.F."/>
            <person name="Nichols A."/>
            <person name="Cepeda A.J."/>
            <person name="Yan W."/>
            <person name="Fan B."/>
            <person name="Jiang Y."/>
            <person name="Adhikari A."/>
            <person name="Zheng C.-J."/>
            <person name="Schuster L."/>
            <person name="Cowan T.M."/>
            <person name="Smanski M.J."/>
            <person name="Chevrette M.G."/>
            <person name="De Carvalho L.P.S."/>
            <person name="Shen B."/>
        </authorList>
    </citation>
    <scope>NUCLEOTIDE SEQUENCE [LARGE SCALE GENOMIC DNA]</scope>
    <source>
        <strain evidence="5 6">NPDC051599</strain>
    </source>
</reference>
<dbReference type="EMBL" id="JBITDC010000030">
    <property type="protein sequence ID" value="MFI5681532.1"/>
    <property type="molecule type" value="Genomic_DNA"/>
</dbReference>
<evidence type="ECO:0000256" key="2">
    <source>
        <dbReference type="ARBA" id="ARBA00023125"/>
    </source>
</evidence>
<proteinExistence type="predicted"/>
<organism evidence="5 6">
    <name type="scientific">Streptomyces cellulosae</name>
    <dbReference type="NCBI Taxonomy" id="1968"/>
    <lineage>
        <taxon>Bacteria</taxon>
        <taxon>Bacillati</taxon>
        <taxon>Actinomycetota</taxon>
        <taxon>Actinomycetes</taxon>
        <taxon>Kitasatosporales</taxon>
        <taxon>Streptomycetaceae</taxon>
        <taxon>Streptomyces</taxon>
    </lineage>
</organism>
<keyword evidence="6" id="KW-1185">Reference proteome</keyword>
<dbReference type="InterPro" id="IPR036390">
    <property type="entry name" value="WH_DNA-bd_sf"/>
</dbReference>
<dbReference type="PANTHER" id="PTHR33204:SF39">
    <property type="entry name" value="TRANSCRIPTIONAL REGULATORY PROTEIN"/>
    <property type="match status" value="1"/>
</dbReference>
<evidence type="ECO:0000313" key="5">
    <source>
        <dbReference type="EMBL" id="MFI5681532.1"/>
    </source>
</evidence>
<evidence type="ECO:0000256" key="3">
    <source>
        <dbReference type="ARBA" id="ARBA00023163"/>
    </source>
</evidence>
<dbReference type="Proteomes" id="UP001612415">
    <property type="component" value="Unassembled WGS sequence"/>
</dbReference>
<keyword evidence="3" id="KW-0804">Transcription</keyword>
<gene>
    <name evidence="5" type="ORF">ACIA8P_44215</name>
</gene>
<protein>
    <submittedName>
        <fullName evidence="5">Winged helix-turn-helix transcriptional regulator</fullName>
    </submittedName>
</protein>
<dbReference type="RefSeq" id="WP_398662405.1">
    <property type="nucleotide sequence ID" value="NZ_JBITDC010000030.1"/>
</dbReference>
<name>A0ABW7YGJ0_STRCE</name>
<sequence length="127" mass="14552">MELDDNGRQLLDQLFDKWSLLVLDALCDRPRRFNELRQHLPAVTPKSLTACLRRLERNGVIERVILSTEPVAVEYRISPLGRTLQAPLQTLLRWVGDHLNTVEASRSRYDQRRAGVAGETPQHVRAS</sequence>
<dbReference type="PROSITE" id="PS51118">
    <property type="entry name" value="HTH_HXLR"/>
    <property type="match status" value="1"/>
</dbReference>
<dbReference type="Pfam" id="PF01638">
    <property type="entry name" value="HxlR"/>
    <property type="match status" value="1"/>
</dbReference>
<dbReference type="Gene3D" id="1.10.10.10">
    <property type="entry name" value="Winged helix-like DNA-binding domain superfamily/Winged helix DNA-binding domain"/>
    <property type="match status" value="1"/>
</dbReference>
<dbReference type="PANTHER" id="PTHR33204">
    <property type="entry name" value="TRANSCRIPTIONAL REGULATOR, MARR FAMILY"/>
    <property type="match status" value="1"/>
</dbReference>
<evidence type="ECO:0000256" key="1">
    <source>
        <dbReference type="ARBA" id="ARBA00023015"/>
    </source>
</evidence>
<evidence type="ECO:0000259" key="4">
    <source>
        <dbReference type="PROSITE" id="PS51118"/>
    </source>
</evidence>
<dbReference type="InterPro" id="IPR002577">
    <property type="entry name" value="HTH_HxlR"/>
</dbReference>
<comment type="caution">
    <text evidence="5">The sequence shown here is derived from an EMBL/GenBank/DDBJ whole genome shotgun (WGS) entry which is preliminary data.</text>
</comment>
<keyword evidence="1" id="KW-0805">Transcription regulation</keyword>
<feature type="domain" description="HTH hxlR-type" evidence="4">
    <location>
        <begin position="5"/>
        <end position="103"/>
    </location>
</feature>